<dbReference type="AlphaFoldDB" id="U4LAS6"/>
<dbReference type="EMBL" id="HF935346">
    <property type="protein sequence ID" value="CCX07264.1"/>
    <property type="molecule type" value="Genomic_DNA"/>
</dbReference>
<reference evidence="1 2" key="1">
    <citation type="journal article" date="2013" name="PLoS Genet.">
        <title>The genome and development-dependent transcriptomes of Pyronema confluens: a window into fungal evolution.</title>
        <authorList>
            <person name="Traeger S."/>
            <person name="Altegoer F."/>
            <person name="Freitag M."/>
            <person name="Gabaldon T."/>
            <person name="Kempken F."/>
            <person name="Kumar A."/>
            <person name="Marcet-Houben M."/>
            <person name="Poggeler S."/>
            <person name="Stajich J.E."/>
            <person name="Nowrousian M."/>
        </authorList>
    </citation>
    <scope>NUCLEOTIDE SEQUENCE [LARGE SCALE GENOMIC DNA]</scope>
    <source>
        <strain evidence="2">CBS 100304</strain>
        <tissue evidence="1">Vegetative mycelium</tissue>
    </source>
</reference>
<accession>U4LAS6</accession>
<name>U4LAS6_PYROM</name>
<evidence type="ECO:0000313" key="1">
    <source>
        <dbReference type="EMBL" id="CCX07264.1"/>
    </source>
</evidence>
<gene>
    <name evidence="1" type="ORF">PCON_06853</name>
</gene>
<proteinExistence type="predicted"/>
<dbReference type="Proteomes" id="UP000018144">
    <property type="component" value="Unassembled WGS sequence"/>
</dbReference>
<protein>
    <submittedName>
        <fullName evidence="1">Uncharacterized protein</fullName>
    </submittedName>
</protein>
<organism evidence="1 2">
    <name type="scientific">Pyronema omphalodes (strain CBS 100304)</name>
    <name type="common">Pyronema confluens</name>
    <dbReference type="NCBI Taxonomy" id="1076935"/>
    <lineage>
        <taxon>Eukaryota</taxon>
        <taxon>Fungi</taxon>
        <taxon>Dikarya</taxon>
        <taxon>Ascomycota</taxon>
        <taxon>Pezizomycotina</taxon>
        <taxon>Pezizomycetes</taxon>
        <taxon>Pezizales</taxon>
        <taxon>Pyronemataceae</taxon>
        <taxon>Pyronema</taxon>
    </lineage>
</organism>
<keyword evidence="2" id="KW-1185">Reference proteome</keyword>
<evidence type="ECO:0000313" key="2">
    <source>
        <dbReference type="Proteomes" id="UP000018144"/>
    </source>
</evidence>
<sequence>MNFLVDLFAPKQQAVETTCGWVDHQPLVRPEYKTNTPPMPTDEIAARSLSETHYSPVDSDYNLNVEQPSITVQVEASTASNASVTHDATILFVDDAHFETLYFPEITNGYKEVNYEYLLKLRHYIIRNHGEFSAVYLGKGCSVNNAKMKQAFMTGTTPNDSECTDTTHERSLIVPHLRRAKPLVPPTPEEGLIASTTAIANQTIDDITEFGITSYDEICQLSDTLAKSWQKFDFVTCTQDVIGASIKGIKKACESNAAKERRKRRREEALNNLTKCDTAILTNPWSLLCQTIAVNFRSSHMKILKFIFVTSKLSAHGVEDLLCALDEELVPEEHAVHLEFVQIGSLPFSTTGYNLQKIVEHYEPFSNIHARVTVVEGELC</sequence>